<dbReference type="PATRIC" id="fig|1631356.3.peg.678"/>
<dbReference type="CDD" id="cd06171">
    <property type="entry name" value="Sigma70_r4"/>
    <property type="match status" value="1"/>
</dbReference>
<dbReference type="AlphaFoldDB" id="A0A0L6CN72"/>
<reference evidence="9" key="1">
    <citation type="submission" date="2015-03" db="EMBL/GenBank/DDBJ databases">
        <title>Luteipulveratus halotolerans sp. nov., a novel actinobacterium (Dermacoccaceae) from Sarawak, Malaysia.</title>
        <authorList>
            <person name="Juboi H."/>
            <person name="Basik A."/>
            <person name="Shamsul S.S."/>
            <person name="Arnold P."/>
            <person name="Schmitt E.K."/>
            <person name="Sanglier J.-J."/>
            <person name="Yeo T."/>
        </authorList>
    </citation>
    <scope>NUCLEOTIDE SEQUENCE [LARGE SCALE GENOMIC DNA]</scope>
    <source>
        <strain evidence="9">C296001</strain>
    </source>
</reference>
<dbReference type="InterPro" id="IPR036388">
    <property type="entry name" value="WH-like_DNA-bd_sf"/>
</dbReference>
<evidence type="ECO:0000313" key="9">
    <source>
        <dbReference type="Proteomes" id="UP000037397"/>
    </source>
</evidence>
<keyword evidence="5" id="KW-0804">Transcription</keyword>
<protein>
    <submittedName>
        <fullName evidence="8">RNA polymerase sigma factor SigK</fullName>
    </submittedName>
</protein>
<organism evidence="8 9">
    <name type="scientific">Luteipulveratus halotolerans</name>
    <dbReference type="NCBI Taxonomy" id="1631356"/>
    <lineage>
        <taxon>Bacteria</taxon>
        <taxon>Bacillati</taxon>
        <taxon>Actinomycetota</taxon>
        <taxon>Actinomycetes</taxon>
        <taxon>Micrococcales</taxon>
        <taxon>Dermacoccaceae</taxon>
        <taxon>Luteipulveratus</taxon>
    </lineage>
</organism>
<keyword evidence="2" id="KW-0805">Transcription regulation</keyword>
<dbReference type="InterPro" id="IPR013325">
    <property type="entry name" value="RNA_pol_sigma_r2"/>
</dbReference>
<dbReference type="SUPFAM" id="SSF88659">
    <property type="entry name" value="Sigma3 and sigma4 domains of RNA polymerase sigma factors"/>
    <property type="match status" value="1"/>
</dbReference>
<comment type="similarity">
    <text evidence="1">Belongs to the sigma-70 factor family. ECF subfamily.</text>
</comment>
<evidence type="ECO:0000256" key="2">
    <source>
        <dbReference type="ARBA" id="ARBA00023015"/>
    </source>
</evidence>
<dbReference type="GO" id="GO:0016987">
    <property type="term" value="F:sigma factor activity"/>
    <property type="evidence" value="ECO:0007669"/>
    <property type="project" value="UniProtKB-KW"/>
</dbReference>
<gene>
    <name evidence="8" type="ORF">VV01_03730</name>
</gene>
<evidence type="ECO:0000256" key="4">
    <source>
        <dbReference type="ARBA" id="ARBA00023125"/>
    </source>
</evidence>
<keyword evidence="4" id="KW-0238">DNA-binding</keyword>
<dbReference type="RefSeq" id="WP_407942933.1">
    <property type="nucleotide sequence ID" value="NZ_LAIR01000002.1"/>
</dbReference>
<keyword evidence="3" id="KW-0731">Sigma factor</keyword>
<dbReference type="InterPro" id="IPR014284">
    <property type="entry name" value="RNA_pol_sigma-70_dom"/>
</dbReference>
<sequence>MGDMAPAGHDLADLLAAVSRGEQVAFSRLYDATAPRVHGLVLRVLTDPAQSEEVTQEVFLEIWRTATKFDPSRGSALGWLLTIAHRRAVDRVRASSAARARDATYERQATPTSYDSTAETVTARLDAERVRGAMALLTDMQREAVELAYFGGRTHTEVAETLGIPLGTAKSRIRDGLNRLRDHIGGDR</sequence>
<dbReference type="InterPro" id="IPR007627">
    <property type="entry name" value="RNA_pol_sigma70_r2"/>
</dbReference>
<evidence type="ECO:0000256" key="5">
    <source>
        <dbReference type="ARBA" id="ARBA00023163"/>
    </source>
</evidence>
<dbReference type="STRING" id="1631356.VV01_03730"/>
<dbReference type="Pfam" id="PF04545">
    <property type="entry name" value="Sigma70_r4"/>
    <property type="match status" value="1"/>
</dbReference>
<dbReference type="Gene3D" id="1.10.10.10">
    <property type="entry name" value="Winged helix-like DNA-binding domain superfamily/Winged helix DNA-binding domain"/>
    <property type="match status" value="1"/>
</dbReference>
<dbReference type="NCBIfam" id="TIGR02937">
    <property type="entry name" value="sigma70-ECF"/>
    <property type="match status" value="1"/>
</dbReference>
<dbReference type="Pfam" id="PF04542">
    <property type="entry name" value="Sigma70_r2"/>
    <property type="match status" value="1"/>
</dbReference>
<dbReference type="InterPro" id="IPR039425">
    <property type="entry name" value="RNA_pol_sigma-70-like"/>
</dbReference>
<dbReference type="GO" id="GO:0003677">
    <property type="term" value="F:DNA binding"/>
    <property type="evidence" value="ECO:0007669"/>
    <property type="project" value="UniProtKB-KW"/>
</dbReference>
<proteinExistence type="inferred from homology"/>
<dbReference type="PANTHER" id="PTHR43133">
    <property type="entry name" value="RNA POLYMERASE ECF-TYPE SIGMA FACTO"/>
    <property type="match status" value="1"/>
</dbReference>
<evidence type="ECO:0000313" key="8">
    <source>
        <dbReference type="EMBL" id="KNX39172.1"/>
    </source>
</evidence>
<dbReference type="PANTHER" id="PTHR43133:SF66">
    <property type="entry name" value="ECF RNA POLYMERASE SIGMA FACTOR SIGK"/>
    <property type="match status" value="1"/>
</dbReference>
<comment type="caution">
    <text evidence="8">The sequence shown here is derived from an EMBL/GenBank/DDBJ whole genome shotgun (WGS) entry which is preliminary data.</text>
</comment>
<feature type="domain" description="RNA polymerase sigma-70 region 4" evidence="7">
    <location>
        <begin position="133"/>
        <end position="181"/>
    </location>
</feature>
<evidence type="ECO:0000259" key="7">
    <source>
        <dbReference type="Pfam" id="PF04545"/>
    </source>
</evidence>
<name>A0A0L6CN72_9MICO</name>
<dbReference type="Proteomes" id="UP000037397">
    <property type="component" value="Unassembled WGS sequence"/>
</dbReference>
<dbReference type="InterPro" id="IPR013324">
    <property type="entry name" value="RNA_pol_sigma_r3/r4-like"/>
</dbReference>
<accession>A0A0L6CN72</accession>
<dbReference type="EMBL" id="LAIR01000002">
    <property type="protein sequence ID" value="KNX39172.1"/>
    <property type="molecule type" value="Genomic_DNA"/>
</dbReference>
<evidence type="ECO:0000256" key="3">
    <source>
        <dbReference type="ARBA" id="ARBA00023082"/>
    </source>
</evidence>
<dbReference type="GO" id="GO:0006352">
    <property type="term" value="P:DNA-templated transcription initiation"/>
    <property type="evidence" value="ECO:0007669"/>
    <property type="project" value="InterPro"/>
</dbReference>
<dbReference type="InterPro" id="IPR007630">
    <property type="entry name" value="RNA_pol_sigma70_r4"/>
</dbReference>
<evidence type="ECO:0000259" key="6">
    <source>
        <dbReference type="Pfam" id="PF04542"/>
    </source>
</evidence>
<feature type="domain" description="RNA polymerase sigma-70 region 2" evidence="6">
    <location>
        <begin position="29"/>
        <end position="95"/>
    </location>
</feature>
<keyword evidence="9" id="KW-1185">Reference proteome</keyword>
<dbReference type="NCBIfam" id="NF007228">
    <property type="entry name" value="PRK09646.1"/>
    <property type="match status" value="1"/>
</dbReference>
<dbReference type="SUPFAM" id="SSF88946">
    <property type="entry name" value="Sigma2 domain of RNA polymerase sigma factors"/>
    <property type="match status" value="1"/>
</dbReference>
<evidence type="ECO:0000256" key="1">
    <source>
        <dbReference type="ARBA" id="ARBA00010641"/>
    </source>
</evidence>
<dbReference type="Gene3D" id="1.10.1740.10">
    <property type="match status" value="1"/>
</dbReference>